<evidence type="ECO:0000256" key="3">
    <source>
        <dbReference type="ARBA" id="ARBA00022448"/>
    </source>
</evidence>
<comment type="subcellular location">
    <subcellularLocation>
        <location evidence="1">Cell inner membrane</location>
        <topology evidence="1">Multi-pass membrane protein</topology>
    </subcellularLocation>
    <subcellularLocation>
        <location evidence="9">Cell membrane</location>
        <topology evidence="9">Multi-pass membrane protein</topology>
    </subcellularLocation>
</comment>
<keyword evidence="4" id="KW-1003">Cell membrane</keyword>
<feature type="transmembrane region" description="Helical" evidence="9">
    <location>
        <begin position="93"/>
        <end position="112"/>
    </location>
</feature>
<feature type="transmembrane region" description="Helical" evidence="9">
    <location>
        <begin position="60"/>
        <end position="81"/>
    </location>
</feature>
<keyword evidence="5 9" id="KW-0812">Transmembrane</keyword>
<comment type="similarity">
    <text evidence="2">Belongs to the binding-protein-dependent transport system permease family. HisMQ subfamily.</text>
</comment>
<evidence type="ECO:0000256" key="7">
    <source>
        <dbReference type="ARBA" id="ARBA00022989"/>
    </source>
</evidence>
<dbReference type="Gene3D" id="1.10.3720.10">
    <property type="entry name" value="MetI-like"/>
    <property type="match status" value="1"/>
</dbReference>
<feature type="transmembrane region" description="Helical" evidence="9">
    <location>
        <begin position="193"/>
        <end position="212"/>
    </location>
</feature>
<dbReference type="InterPro" id="IPR035906">
    <property type="entry name" value="MetI-like_sf"/>
</dbReference>
<evidence type="ECO:0000256" key="4">
    <source>
        <dbReference type="ARBA" id="ARBA00022475"/>
    </source>
</evidence>
<reference evidence="11 12" key="1">
    <citation type="submission" date="2023-08" db="EMBL/GenBank/DDBJ databases">
        <title>Implementing the SeqCode for naming new Mesorhizobium species isolated from Vachellia karroo root nodules.</title>
        <authorList>
            <person name="Van Lill M."/>
        </authorList>
    </citation>
    <scope>NUCLEOTIDE SEQUENCE [LARGE SCALE GENOMIC DNA]</scope>
    <source>
        <strain evidence="11 12">VK22B</strain>
    </source>
</reference>
<evidence type="ECO:0000313" key="11">
    <source>
        <dbReference type="EMBL" id="MDX8494437.1"/>
    </source>
</evidence>
<accession>A0ABU4Z8V6</accession>
<protein>
    <submittedName>
        <fullName evidence="11">Amino acid ABC transporter permease</fullName>
    </submittedName>
</protein>
<dbReference type="CDD" id="cd06261">
    <property type="entry name" value="TM_PBP2"/>
    <property type="match status" value="1"/>
</dbReference>
<evidence type="ECO:0000256" key="5">
    <source>
        <dbReference type="ARBA" id="ARBA00022692"/>
    </source>
</evidence>
<name>A0ABU4Z8V6_9HYPH</name>
<dbReference type="InterPro" id="IPR000515">
    <property type="entry name" value="MetI-like"/>
</dbReference>
<dbReference type="NCBIfam" id="TIGR01726">
    <property type="entry name" value="HEQRo_perm_3TM"/>
    <property type="match status" value="1"/>
</dbReference>
<dbReference type="PANTHER" id="PTHR30614:SF0">
    <property type="entry name" value="L-CYSTINE TRANSPORT SYSTEM PERMEASE PROTEIN TCYL"/>
    <property type="match status" value="1"/>
</dbReference>
<dbReference type="Pfam" id="PF00528">
    <property type="entry name" value="BPD_transp_1"/>
    <property type="match status" value="1"/>
</dbReference>
<dbReference type="InterPro" id="IPR043429">
    <property type="entry name" value="ArtM/GltK/GlnP/TcyL/YhdX-like"/>
</dbReference>
<dbReference type="InterPro" id="IPR010065">
    <property type="entry name" value="AA_ABC_transptr_permease_3TM"/>
</dbReference>
<evidence type="ECO:0000256" key="8">
    <source>
        <dbReference type="ARBA" id="ARBA00023136"/>
    </source>
</evidence>
<keyword evidence="12" id="KW-1185">Reference proteome</keyword>
<evidence type="ECO:0000259" key="10">
    <source>
        <dbReference type="PROSITE" id="PS50928"/>
    </source>
</evidence>
<keyword evidence="6" id="KW-0029">Amino-acid transport</keyword>
<feature type="transmembrane region" description="Helical" evidence="9">
    <location>
        <begin position="28"/>
        <end position="48"/>
    </location>
</feature>
<dbReference type="PROSITE" id="PS50928">
    <property type="entry name" value="ABC_TM1"/>
    <property type="match status" value="1"/>
</dbReference>
<evidence type="ECO:0000256" key="2">
    <source>
        <dbReference type="ARBA" id="ARBA00010072"/>
    </source>
</evidence>
<keyword evidence="7 9" id="KW-1133">Transmembrane helix</keyword>
<dbReference type="Proteomes" id="UP001271249">
    <property type="component" value="Unassembled WGS sequence"/>
</dbReference>
<dbReference type="RefSeq" id="WP_320228275.1">
    <property type="nucleotide sequence ID" value="NZ_JAVIJB010000043.1"/>
</dbReference>
<dbReference type="EMBL" id="JAVIJC010000026">
    <property type="protein sequence ID" value="MDX8494437.1"/>
    <property type="molecule type" value="Genomic_DNA"/>
</dbReference>
<sequence>MELIDTFFNWSILVRSFPILIRGLGNTILLGCAAIVFGTIAGLAICLMRLYAPKPLRQLAILYIDMFRALPILVVLILIYYALPFIGIRLSSFVSAALALSLVLAAFTAEVCRAGIENIPKGQFEAGAALGLPFWVAMRKVVLPQAIRVVIPPLTSNCVSVFKDTALASVVAMPDLLKQATDAQALMANPTPLIGAAIIYLAFLWPLVRLVGYLEQRGKAQSGAR</sequence>
<feature type="domain" description="ABC transmembrane type-1" evidence="10">
    <location>
        <begin position="24"/>
        <end position="212"/>
    </location>
</feature>
<evidence type="ECO:0000256" key="6">
    <source>
        <dbReference type="ARBA" id="ARBA00022970"/>
    </source>
</evidence>
<evidence type="ECO:0000256" key="9">
    <source>
        <dbReference type="RuleBase" id="RU363032"/>
    </source>
</evidence>
<dbReference type="SUPFAM" id="SSF161098">
    <property type="entry name" value="MetI-like"/>
    <property type="match status" value="1"/>
</dbReference>
<dbReference type="PANTHER" id="PTHR30614">
    <property type="entry name" value="MEMBRANE COMPONENT OF AMINO ACID ABC TRANSPORTER"/>
    <property type="match status" value="1"/>
</dbReference>
<proteinExistence type="inferred from homology"/>
<comment type="caution">
    <text evidence="11">The sequence shown here is derived from an EMBL/GenBank/DDBJ whole genome shotgun (WGS) entry which is preliminary data.</text>
</comment>
<evidence type="ECO:0000256" key="1">
    <source>
        <dbReference type="ARBA" id="ARBA00004429"/>
    </source>
</evidence>
<keyword evidence="8 9" id="KW-0472">Membrane</keyword>
<organism evidence="11 12">
    <name type="scientific">Mesorhizobium captivum</name>
    <dbReference type="NCBI Taxonomy" id="3072319"/>
    <lineage>
        <taxon>Bacteria</taxon>
        <taxon>Pseudomonadati</taxon>
        <taxon>Pseudomonadota</taxon>
        <taxon>Alphaproteobacteria</taxon>
        <taxon>Hyphomicrobiales</taxon>
        <taxon>Phyllobacteriaceae</taxon>
        <taxon>Mesorhizobium</taxon>
    </lineage>
</organism>
<evidence type="ECO:0000313" key="12">
    <source>
        <dbReference type="Proteomes" id="UP001271249"/>
    </source>
</evidence>
<gene>
    <name evidence="11" type="ORF">RFN29_22980</name>
</gene>
<keyword evidence="3 9" id="KW-0813">Transport</keyword>